<dbReference type="OMA" id="ICCDGER"/>
<accession>A0A835D6Z9</accession>
<dbReference type="InterPro" id="IPR039274">
    <property type="entry name" value="FPF1"/>
</dbReference>
<dbReference type="OrthoDB" id="612242at2759"/>
<evidence type="ECO:0008006" key="4">
    <source>
        <dbReference type="Google" id="ProtNLM"/>
    </source>
</evidence>
<keyword evidence="3" id="KW-1185">Reference proteome</keyword>
<dbReference type="GO" id="GO:0009909">
    <property type="term" value="P:regulation of flower development"/>
    <property type="evidence" value="ECO:0007669"/>
    <property type="project" value="InterPro"/>
</dbReference>
<dbReference type="PANTHER" id="PTHR33433">
    <property type="entry name" value="FLOWERING-PROMOTING FACTOR 1-LIKE PROTEIN 1"/>
    <property type="match status" value="1"/>
</dbReference>
<evidence type="ECO:0000313" key="3">
    <source>
        <dbReference type="Proteomes" id="UP000655225"/>
    </source>
</evidence>
<dbReference type="EMBL" id="JABCRI010000019">
    <property type="protein sequence ID" value="KAF8389359.1"/>
    <property type="molecule type" value="Genomic_DNA"/>
</dbReference>
<proteinExistence type="inferred from homology"/>
<sequence length="140" mass="16206">MSGVWKFSKGGVIRLENPAPEGRKVLVHLPTGEAISSYASLERILTGLGWERYYYDVDLLQFHKECSVDLISLPTDFSNFRSVHMYDIVVKNPNIFRVRDICCDGERERLELGIWKPMRRKIPCGPVPHHRAREEQMGFT</sequence>
<comment type="similarity">
    <text evidence="1">Belongs to the FPF1 family.</text>
</comment>
<reference evidence="2 3" key="1">
    <citation type="submission" date="2020-04" db="EMBL/GenBank/DDBJ databases">
        <title>Plant Genome Project.</title>
        <authorList>
            <person name="Zhang R.-G."/>
        </authorList>
    </citation>
    <scope>NUCLEOTIDE SEQUENCE [LARGE SCALE GENOMIC DNA]</scope>
    <source>
        <strain evidence="2">YNK0</strain>
        <tissue evidence="2">Leaf</tissue>
    </source>
</reference>
<comment type="caution">
    <text evidence="2">The sequence shown here is derived from an EMBL/GenBank/DDBJ whole genome shotgun (WGS) entry which is preliminary data.</text>
</comment>
<evidence type="ECO:0000313" key="2">
    <source>
        <dbReference type="EMBL" id="KAF8389359.1"/>
    </source>
</evidence>
<dbReference type="AlphaFoldDB" id="A0A835D6Z9"/>
<protein>
    <recommendedName>
        <fullName evidence="4">Flowering-promoting factor 1-like protein 1</fullName>
    </recommendedName>
</protein>
<dbReference type="Proteomes" id="UP000655225">
    <property type="component" value="Unassembled WGS sequence"/>
</dbReference>
<name>A0A835D6Z9_TETSI</name>
<evidence type="ECO:0000256" key="1">
    <source>
        <dbReference type="ARBA" id="ARBA00008013"/>
    </source>
</evidence>
<gene>
    <name evidence="2" type="ORF">HHK36_026053</name>
</gene>
<organism evidence="2 3">
    <name type="scientific">Tetracentron sinense</name>
    <name type="common">Spur-leaf</name>
    <dbReference type="NCBI Taxonomy" id="13715"/>
    <lineage>
        <taxon>Eukaryota</taxon>
        <taxon>Viridiplantae</taxon>
        <taxon>Streptophyta</taxon>
        <taxon>Embryophyta</taxon>
        <taxon>Tracheophyta</taxon>
        <taxon>Spermatophyta</taxon>
        <taxon>Magnoliopsida</taxon>
        <taxon>Trochodendrales</taxon>
        <taxon>Trochodendraceae</taxon>
        <taxon>Tetracentron</taxon>
    </lineage>
</organism>